<name>X4YGG2_9CAUD</name>
<keyword evidence="2" id="KW-1185">Reference proteome</keyword>
<organism evidence="1 2">
    <name type="scientific">Lactococcus phage P078</name>
    <dbReference type="NCBI Taxonomy" id="1476886"/>
    <lineage>
        <taxon>Viruses</taxon>
        <taxon>Duplodnaviria</taxon>
        <taxon>Heunggongvirae</taxon>
        <taxon>Uroviricota</taxon>
        <taxon>Caudoviricetes</taxon>
        <taxon>Nevevirus</taxon>
        <taxon>Nevevirus P078</taxon>
    </lineage>
</organism>
<reference evidence="1 2" key="1">
    <citation type="submission" date="2014-02" db="EMBL/GenBank/DDBJ databases">
        <title>Complete genome sequences of four novel Lactococcus lactis phages distantly related to the rare 1706 phage species.</title>
        <authorList>
            <person name="Kot W."/>
            <person name="Neve H."/>
            <person name="Vogensen F.K."/>
            <person name="Heller K.J."/>
            <person name="Hansen L.H."/>
        </authorList>
    </citation>
    <scope>NUCLEOTIDE SEQUENCE [LARGE SCALE GENOMIC DNA]</scope>
</reference>
<evidence type="ECO:0000313" key="1">
    <source>
        <dbReference type="EMBL" id="AHV82970.1"/>
    </source>
</evidence>
<proteinExistence type="predicted"/>
<accession>X4YGG2</accession>
<dbReference type="GeneID" id="19527375"/>
<protein>
    <submittedName>
        <fullName evidence="1">Uncharacterized protein</fullName>
    </submittedName>
</protein>
<dbReference type="OrthoDB" id="19529at10239"/>
<dbReference type="EMBL" id="KJ489010">
    <property type="protein sequence ID" value="AHV82970.1"/>
    <property type="molecule type" value="Genomic_DNA"/>
</dbReference>
<dbReference type="Proteomes" id="UP000019791">
    <property type="component" value="Segment"/>
</dbReference>
<gene>
    <name evidence="1" type="ORF">P078_007</name>
</gene>
<evidence type="ECO:0000313" key="2">
    <source>
        <dbReference type="Proteomes" id="UP000019791"/>
    </source>
</evidence>
<dbReference type="KEGG" id="vg:19527375"/>
<sequence>MDYNTYQDILLHYGVIGMKWHKVRARAAEKKAVKKAQKEYQKGWQNQYANRHKMSDDQMRKAVNRLQMESNFARLTAETTISERKRAAAYTRQFKSTTVKDMNDSFKENEKLRKNVTRAIAAVVV</sequence>
<dbReference type="RefSeq" id="YP_009036832.1">
    <property type="nucleotide sequence ID" value="NC_024215.1"/>
</dbReference>